<gene>
    <name evidence="2" type="ORF">JCM16774_0544</name>
</gene>
<dbReference type="AlphaFoldDB" id="A0A510J8I9"/>
<feature type="transmembrane region" description="Helical" evidence="1">
    <location>
        <begin position="175"/>
        <end position="196"/>
    </location>
</feature>
<dbReference type="PANTHER" id="PTHR37314:SF4">
    <property type="entry name" value="UPF0700 TRANSMEMBRANE PROTEIN YOAK"/>
    <property type="match status" value="1"/>
</dbReference>
<feature type="transmembrane region" description="Helical" evidence="1">
    <location>
        <begin position="202"/>
        <end position="219"/>
    </location>
</feature>
<dbReference type="OrthoDB" id="7057004at2"/>
<dbReference type="EMBL" id="AP019822">
    <property type="protein sequence ID" value="BBM35619.1"/>
    <property type="molecule type" value="Genomic_DNA"/>
</dbReference>
<keyword evidence="1" id="KW-0472">Membrane</keyword>
<evidence type="ECO:0000313" key="2">
    <source>
        <dbReference type="EMBL" id="BBM35619.1"/>
    </source>
</evidence>
<keyword evidence="1" id="KW-1133">Transmembrane helix</keyword>
<dbReference type="Proteomes" id="UP000321606">
    <property type="component" value="Chromosome"/>
</dbReference>
<dbReference type="KEGG" id="lgo:JCM16774_0544"/>
<protein>
    <recommendedName>
        <fullName evidence="4">DUF1275 domain-containing protein</fullName>
    </recommendedName>
</protein>
<evidence type="ECO:0008006" key="4">
    <source>
        <dbReference type="Google" id="ProtNLM"/>
    </source>
</evidence>
<feature type="transmembrane region" description="Helical" evidence="1">
    <location>
        <begin position="63"/>
        <end position="82"/>
    </location>
</feature>
<dbReference type="Pfam" id="PF06912">
    <property type="entry name" value="DUF1275"/>
    <property type="match status" value="1"/>
</dbReference>
<name>A0A510J8I9_9FUSO</name>
<proteinExistence type="predicted"/>
<dbReference type="InterPro" id="IPR010699">
    <property type="entry name" value="DUF1275"/>
</dbReference>
<accession>A0A510J8I9</accession>
<feature type="transmembrane region" description="Helical" evidence="1">
    <location>
        <begin position="94"/>
        <end position="113"/>
    </location>
</feature>
<reference evidence="2 3" key="1">
    <citation type="submission" date="2019-07" db="EMBL/GenBank/DDBJ databases">
        <title>Complete Genome Sequence of Leptotrichia goodfellowii Strain JCM 16774.</title>
        <authorList>
            <person name="Watanabe S."/>
            <person name="Cui L."/>
        </authorList>
    </citation>
    <scope>NUCLEOTIDE SEQUENCE [LARGE SCALE GENOMIC DNA]</scope>
    <source>
        <strain evidence="2 3">JCM16774</strain>
    </source>
</reference>
<dbReference type="PANTHER" id="PTHR37314">
    <property type="entry name" value="SLR0142 PROTEIN"/>
    <property type="match status" value="1"/>
</dbReference>
<organism evidence="2 3">
    <name type="scientific">Pseudoleptotrichia goodfellowii</name>
    <dbReference type="NCBI Taxonomy" id="157692"/>
    <lineage>
        <taxon>Bacteria</taxon>
        <taxon>Fusobacteriati</taxon>
        <taxon>Fusobacteriota</taxon>
        <taxon>Fusobacteriia</taxon>
        <taxon>Fusobacteriales</taxon>
        <taxon>Leptotrichiaceae</taxon>
        <taxon>Pseudoleptotrichia</taxon>
    </lineage>
</organism>
<evidence type="ECO:0000313" key="3">
    <source>
        <dbReference type="Proteomes" id="UP000321606"/>
    </source>
</evidence>
<sequence length="223" mass="25746">MWGYNKQKKQTSDTFRLGLLLCLVGGFTDAYTFIMRGKVLANAQTGNMVFFALRLTERRWREALFYFLPIFAFALGILIAEFIKRKFKHDKIHWRQIVVLMEIVVLFTSSFVPIGELNVFVNIAISFVCSLQVQGFRKINGNISATTMCTGNLRSGTENLFHYLMTKDKEFKHKFMTYFGLIFFFMTGAVTGSFFSEILKEKAPLVCCLILFSAFIIMFKDEI</sequence>
<dbReference type="RefSeq" id="WP_026737148.1">
    <property type="nucleotide sequence ID" value="NZ_AP019822.1"/>
</dbReference>
<evidence type="ECO:0000256" key="1">
    <source>
        <dbReference type="SAM" id="Phobius"/>
    </source>
</evidence>
<keyword evidence="1" id="KW-0812">Transmembrane</keyword>